<accession>A0A6C0BFJ3</accession>
<organism evidence="1">
    <name type="scientific">viral metagenome</name>
    <dbReference type="NCBI Taxonomy" id="1070528"/>
    <lineage>
        <taxon>unclassified sequences</taxon>
        <taxon>metagenomes</taxon>
        <taxon>organismal metagenomes</taxon>
    </lineage>
</organism>
<dbReference type="EMBL" id="MN739149">
    <property type="protein sequence ID" value="QHS90830.1"/>
    <property type="molecule type" value="Genomic_DNA"/>
</dbReference>
<proteinExistence type="predicted"/>
<evidence type="ECO:0008006" key="2">
    <source>
        <dbReference type="Google" id="ProtNLM"/>
    </source>
</evidence>
<sequence>MNPHDIGNKGRIFEQNMMLKLQSLGGYDRLYEENELRKMFGWPSVGVDFLLVKGNNVIAIQTKYRKTRRREDHGIGKFVKSIDFVLEMSNKNLVAGLWVSRIRPFDDNIEYLSKRKISCLNNFDNMDTLIEDTIKYIEHLLQYIN</sequence>
<evidence type="ECO:0000313" key="1">
    <source>
        <dbReference type="EMBL" id="QHS90830.1"/>
    </source>
</evidence>
<protein>
    <recommendedName>
        <fullName evidence="2">Restriction endonuclease type IV Mrr domain-containing protein</fullName>
    </recommendedName>
</protein>
<dbReference type="AlphaFoldDB" id="A0A6C0BFJ3"/>
<reference evidence="1" key="1">
    <citation type="journal article" date="2020" name="Nature">
        <title>Giant virus diversity and host interactions through global metagenomics.</title>
        <authorList>
            <person name="Schulz F."/>
            <person name="Roux S."/>
            <person name="Paez-Espino D."/>
            <person name="Jungbluth S."/>
            <person name="Walsh D.A."/>
            <person name="Denef V.J."/>
            <person name="McMahon K.D."/>
            <person name="Konstantinidis K.T."/>
            <person name="Eloe-Fadrosh E.A."/>
            <person name="Kyrpides N.C."/>
            <person name="Woyke T."/>
        </authorList>
    </citation>
    <scope>NUCLEOTIDE SEQUENCE</scope>
    <source>
        <strain evidence="1">GVMAG-M-3300010354-11</strain>
    </source>
</reference>
<name>A0A6C0BFJ3_9ZZZZ</name>